<protein>
    <submittedName>
        <fullName evidence="2">RimJ/RimL family protein N-acetyltransferase</fullName>
    </submittedName>
</protein>
<dbReference type="PROSITE" id="PS51186">
    <property type="entry name" value="GNAT"/>
    <property type="match status" value="1"/>
</dbReference>
<accession>A0ABV2QNJ5</accession>
<gene>
    <name evidence="2" type="ORF">ABIE21_002131</name>
</gene>
<keyword evidence="3" id="KW-1185">Reference proteome</keyword>
<dbReference type="EMBL" id="JBEPSJ010000002">
    <property type="protein sequence ID" value="MET4582621.1"/>
    <property type="molecule type" value="Genomic_DNA"/>
</dbReference>
<reference evidence="2 3" key="1">
    <citation type="submission" date="2024-06" db="EMBL/GenBank/DDBJ databases">
        <title>Sorghum-associated microbial communities from plants grown in Nebraska, USA.</title>
        <authorList>
            <person name="Schachtman D."/>
        </authorList>
    </citation>
    <scope>NUCLEOTIDE SEQUENCE [LARGE SCALE GENOMIC DNA]</scope>
    <source>
        <strain evidence="2 3">2857</strain>
    </source>
</reference>
<name>A0ABV2QNJ5_9MICO</name>
<organism evidence="2 3">
    <name type="scientific">Conyzicola nivalis</name>
    <dbReference type="NCBI Taxonomy" id="1477021"/>
    <lineage>
        <taxon>Bacteria</taxon>
        <taxon>Bacillati</taxon>
        <taxon>Actinomycetota</taxon>
        <taxon>Actinomycetes</taxon>
        <taxon>Micrococcales</taxon>
        <taxon>Microbacteriaceae</taxon>
        <taxon>Conyzicola</taxon>
    </lineage>
</organism>
<feature type="domain" description="N-acetyltransferase" evidence="1">
    <location>
        <begin position="16"/>
        <end position="160"/>
    </location>
</feature>
<dbReference type="RefSeq" id="WP_354024803.1">
    <property type="nucleotide sequence ID" value="NZ_JBEPSJ010000002.1"/>
</dbReference>
<dbReference type="PANTHER" id="PTHR43441:SF6">
    <property type="entry name" value="N-ACETYLTRANSFERASE DOMAIN-CONTAINING PROTEIN"/>
    <property type="match status" value="1"/>
</dbReference>
<evidence type="ECO:0000313" key="3">
    <source>
        <dbReference type="Proteomes" id="UP001549257"/>
    </source>
</evidence>
<dbReference type="Proteomes" id="UP001549257">
    <property type="component" value="Unassembled WGS sequence"/>
</dbReference>
<dbReference type="Gene3D" id="3.40.630.30">
    <property type="match status" value="1"/>
</dbReference>
<dbReference type="InterPro" id="IPR016181">
    <property type="entry name" value="Acyl_CoA_acyltransferase"/>
</dbReference>
<evidence type="ECO:0000259" key="1">
    <source>
        <dbReference type="PROSITE" id="PS51186"/>
    </source>
</evidence>
<dbReference type="InterPro" id="IPR000182">
    <property type="entry name" value="GNAT_dom"/>
</dbReference>
<comment type="caution">
    <text evidence="2">The sequence shown here is derived from an EMBL/GenBank/DDBJ whole genome shotgun (WGS) entry which is preliminary data.</text>
</comment>
<dbReference type="InterPro" id="IPR051908">
    <property type="entry name" value="Ribosomal_N-acetyltransferase"/>
</dbReference>
<dbReference type="PANTHER" id="PTHR43441">
    <property type="entry name" value="RIBOSOMAL-PROTEIN-SERINE ACETYLTRANSFERASE"/>
    <property type="match status" value="1"/>
</dbReference>
<proteinExistence type="predicted"/>
<dbReference type="Pfam" id="PF13302">
    <property type="entry name" value="Acetyltransf_3"/>
    <property type="match status" value="1"/>
</dbReference>
<evidence type="ECO:0000313" key="2">
    <source>
        <dbReference type="EMBL" id="MET4582621.1"/>
    </source>
</evidence>
<dbReference type="SUPFAM" id="SSF55729">
    <property type="entry name" value="Acyl-CoA N-acyltransferases (Nat)"/>
    <property type="match status" value="1"/>
</dbReference>
<sequence>MGAAVPGLARVELHPIGIDEARRILAGTPAPHDRWAPDYPFVDELDVLRGFVEHPRDAPFGLYAIRRLADGLLVGGIGFFGPPRDGVAELGFGLVESARGRGFAREALTAAIRIALSNGATSVIADAAIDNHASHATMRGAGMLELRRDAELVYFGTASA</sequence>